<dbReference type="Gene3D" id="3.40.50.720">
    <property type="entry name" value="NAD(P)-binding Rossmann-like Domain"/>
    <property type="match status" value="1"/>
</dbReference>
<dbReference type="PANTHER" id="PTHR43571">
    <property type="entry name" value="NADP-SPECIFIC GLUTAMATE DEHYDROGENASE 1-RELATED"/>
    <property type="match status" value="1"/>
</dbReference>
<protein>
    <submittedName>
        <fullName evidence="2">Glutamate dehydrogenase (NADP(+))</fullName>
        <ecNumber evidence="2">1.4.1.4</ecNumber>
    </submittedName>
</protein>
<dbReference type="AlphaFoldDB" id="A0ABD1H0I9"/>
<dbReference type="InterPro" id="IPR050724">
    <property type="entry name" value="Glu_Leu_Phe_Val_DH"/>
</dbReference>
<dbReference type="EC" id="1.4.1.4" evidence="2"/>
<evidence type="ECO:0000259" key="1">
    <source>
        <dbReference type="Pfam" id="PF00208"/>
    </source>
</evidence>
<name>A0ABD1H0I9_SALDI</name>
<dbReference type="GO" id="GO:0004354">
    <property type="term" value="F:glutamate dehydrogenase (NADP+) activity"/>
    <property type="evidence" value="ECO:0007669"/>
    <property type="project" value="UniProtKB-EC"/>
</dbReference>
<organism evidence="2 3">
    <name type="scientific">Salvia divinorum</name>
    <name type="common">Maria pastora</name>
    <name type="synonym">Diviner's sage</name>
    <dbReference type="NCBI Taxonomy" id="28513"/>
    <lineage>
        <taxon>Eukaryota</taxon>
        <taxon>Viridiplantae</taxon>
        <taxon>Streptophyta</taxon>
        <taxon>Embryophyta</taxon>
        <taxon>Tracheophyta</taxon>
        <taxon>Spermatophyta</taxon>
        <taxon>Magnoliopsida</taxon>
        <taxon>eudicotyledons</taxon>
        <taxon>Gunneridae</taxon>
        <taxon>Pentapetalae</taxon>
        <taxon>asterids</taxon>
        <taxon>lamiids</taxon>
        <taxon>Lamiales</taxon>
        <taxon>Lamiaceae</taxon>
        <taxon>Nepetoideae</taxon>
        <taxon>Mentheae</taxon>
        <taxon>Salviinae</taxon>
        <taxon>Salvia</taxon>
        <taxon>Salvia subgen. Calosphace</taxon>
    </lineage>
</organism>
<evidence type="ECO:0000313" key="3">
    <source>
        <dbReference type="Proteomes" id="UP001567538"/>
    </source>
</evidence>
<keyword evidence="2" id="KW-0560">Oxidoreductase</keyword>
<dbReference type="Gene3D" id="3.40.50.10860">
    <property type="entry name" value="Leucine Dehydrogenase, chain A, domain 1"/>
    <property type="match status" value="1"/>
</dbReference>
<gene>
    <name evidence="2" type="ORF">AAHA92_17800</name>
</gene>
<dbReference type="Proteomes" id="UP001567538">
    <property type="component" value="Unassembled WGS sequence"/>
</dbReference>
<evidence type="ECO:0000313" key="2">
    <source>
        <dbReference type="EMBL" id="KAL1549734.1"/>
    </source>
</evidence>
<accession>A0ABD1H0I9</accession>
<feature type="domain" description="Glutamate/phenylalanine/leucine/valine/L-tryptophan dehydrogenase C-terminal" evidence="1">
    <location>
        <begin position="30"/>
        <end position="121"/>
    </location>
</feature>
<dbReference type="PANTHER" id="PTHR43571:SF1">
    <property type="entry name" value="NADP-SPECIFIC GLUTAMATE DEHYDROGENASE 1-RELATED"/>
    <property type="match status" value="1"/>
</dbReference>
<dbReference type="Pfam" id="PF00208">
    <property type="entry name" value="ELFV_dehydrog"/>
    <property type="match status" value="1"/>
</dbReference>
<keyword evidence="3" id="KW-1185">Reference proteome</keyword>
<reference evidence="2 3" key="1">
    <citation type="submission" date="2024-06" db="EMBL/GenBank/DDBJ databases">
        <title>A chromosome level genome sequence of Diviner's sage (Salvia divinorum).</title>
        <authorList>
            <person name="Ford S.A."/>
            <person name="Ro D.-K."/>
            <person name="Ness R.W."/>
            <person name="Phillips M.A."/>
        </authorList>
    </citation>
    <scope>NUCLEOTIDE SEQUENCE [LARGE SCALE GENOMIC DNA]</scope>
    <source>
        <strain evidence="2">SAF-2024a</strain>
        <tissue evidence="2">Leaf</tissue>
    </source>
</reference>
<dbReference type="SUPFAM" id="SSF51735">
    <property type="entry name" value="NAD(P)-binding Rossmann-fold domains"/>
    <property type="match status" value="1"/>
</dbReference>
<proteinExistence type="predicted"/>
<sequence length="131" mass="14592">MGVGTREMSFLYGQFNRVTQGNVPTVNWFGSGLKVEALAYGLVFFAHLVLAGMEKDLKGLRSNIYGFGKFSFHVLQKLIEFGAIPISVSGCLFDDTGFDSKKIALVKKIKAEKLSLRHYSETYGHSVYSRI</sequence>
<dbReference type="InterPro" id="IPR006096">
    <property type="entry name" value="Glu/Leu/Phe/Val/Trp_DH_C"/>
</dbReference>
<comment type="caution">
    <text evidence="2">The sequence shown here is derived from an EMBL/GenBank/DDBJ whole genome shotgun (WGS) entry which is preliminary data.</text>
</comment>
<dbReference type="InterPro" id="IPR036291">
    <property type="entry name" value="NAD(P)-bd_dom_sf"/>
</dbReference>
<dbReference type="EMBL" id="JBEAFC010000007">
    <property type="protein sequence ID" value="KAL1549734.1"/>
    <property type="molecule type" value="Genomic_DNA"/>
</dbReference>